<dbReference type="EMBL" id="JBHSFY010000004">
    <property type="protein sequence ID" value="MFC4476992.1"/>
    <property type="molecule type" value="Genomic_DNA"/>
</dbReference>
<name>A0ABV8ZDS6_9FLAO</name>
<dbReference type="Proteomes" id="UP001596003">
    <property type="component" value="Unassembled WGS sequence"/>
</dbReference>
<dbReference type="RefSeq" id="WP_379796675.1">
    <property type="nucleotide sequence ID" value="NZ_JBHSFY010000004.1"/>
</dbReference>
<sequence>MQAQNGCYFASTKLVIALICRSKSKCTKLVYVPSAENRKTDFIPGSIDENLTVLRTSLPKQNLVLPFKNQPEKDFGQQYPCPIF</sequence>
<evidence type="ECO:0000313" key="2">
    <source>
        <dbReference type="Proteomes" id="UP001596003"/>
    </source>
</evidence>
<keyword evidence="2" id="KW-1185">Reference proteome</keyword>
<evidence type="ECO:0000313" key="1">
    <source>
        <dbReference type="EMBL" id="MFC4476992.1"/>
    </source>
</evidence>
<proteinExistence type="predicted"/>
<comment type="caution">
    <text evidence="1">The sequence shown here is derived from an EMBL/GenBank/DDBJ whole genome shotgun (WGS) entry which is preliminary data.</text>
</comment>
<reference evidence="2" key="1">
    <citation type="journal article" date="2019" name="Int. J. Syst. Evol. Microbiol.">
        <title>The Global Catalogue of Microorganisms (GCM) 10K type strain sequencing project: providing services to taxonomists for standard genome sequencing and annotation.</title>
        <authorList>
            <consortium name="The Broad Institute Genomics Platform"/>
            <consortium name="The Broad Institute Genome Sequencing Center for Infectious Disease"/>
            <person name="Wu L."/>
            <person name="Ma J."/>
        </authorList>
    </citation>
    <scope>NUCLEOTIDE SEQUENCE [LARGE SCALE GENOMIC DNA]</scope>
    <source>
        <strain evidence="2">NBRC 103627</strain>
    </source>
</reference>
<accession>A0ABV8ZDS6</accession>
<organism evidence="1 2">
    <name type="scientific">Flavobacterium chungangensis</name>
    <dbReference type="NCBI Taxonomy" id="2708132"/>
    <lineage>
        <taxon>Bacteria</taxon>
        <taxon>Pseudomonadati</taxon>
        <taxon>Bacteroidota</taxon>
        <taxon>Flavobacteriia</taxon>
        <taxon>Flavobacteriales</taxon>
        <taxon>Flavobacteriaceae</taxon>
        <taxon>Flavobacterium</taxon>
    </lineage>
</organism>
<protein>
    <submittedName>
        <fullName evidence="1">Uncharacterized protein</fullName>
    </submittedName>
</protein>
<gene>
    <name evidence="1" type="ORF">ACFO3N_07950</name>
</gene>